<keyword evidence="2" id="KW-1185">Reference proteome</keyword>
<proteinExistence type="predicted"/>
<accession>A0ACC1QJM6</accession>
<dbReference type="EMBL" id="JANAKD010001553">
    <property type="protein sequence ID" value="KAJ3478345.1"/>
    <property type="molecule type" value="Genomic_DNA"/>
</dbReference>
<gene>
    <name evidence="1" type="ORF">NLG97_g8606</name>
</gene>
<dbReference type="Proteomes" id="UP001148737">
    <property type="component" value="Unassembled WGS sequence"/>
</dbReference>
<protein>
    <submittedName>
        <fullName evidence="1">Uncharacterized protein</fullName>
    </submittedName>
</protein>
<reference evidence="1" key="1">
    <citation type="submission" date="2022-07" db="EMBL/GenBank/DDBJ databases">
        <title>Genome Sequence of Lecanicillium saksenae.</title>
        <authorList>
            <person name="Buettner E."/>
        </authorList>
    </citation>
    <scope>NUCLEOTIDE SEQUENCE</scope>
    <source>
        <strain evidence="1">VT-O1</strain>
    </source>
</reference>
<organism evidence="1 2">
    <name type="scientific">Lecanicillium saksenae</name>
    <dbReference type="NCBI Taxonomy" id="468837"/>
    <lineage>
        <taxon>Eukaryota</taxon>
        <taxon>Fungi</taxon>
        <taxon>Dikarya</taxon>
        <taxon>Ascomycota</taxon>
        <taxon>Pezizomycotina</taxon>
        <taxon>Sordariomycetes</taxon>
        <taxon>Hypocreomycetidae</taxon>
        <taxon>Hypocreales</taxon>
        <taxon>Cordycipitaceae</taxon>
        <taxon>Lecanicillium</taxon>
    </lineage>
</organism>
<evidence type="ECO:0000313" key="2">
    <source>
        <dbReference type="Proteomes" id="UP001148737"/>
    </source>
</evidence>
<name>A0ACC1QJM6_9HYPO</name>
<sequence length="168" mass="18983">MAAEQPPQVNRIIHAPLGRVTTLMFRVSSPWTGTAPFTASAMRRNSEDPVNTEPIDTAVITILMSTGIIQNREQLVTLSAYRPDQGITGWGMVFYEETGPEGQRSQETLLIVSDWINNPPESWPQAVVNIKRWFDSYNLVNGCYARQTKVEMLAPQVYWDLPTEQDNN</sequence>
<comment type="caution">
    <text evidence="1">The sequence shown here is derived from an EMBL/GenBank/DDBJ whole genome shotgun (WGS) entry which is preliminary data.</text>
</comment>
<evidence type="ECO:0000313" key="1">
    <source>
        <dbReference type="EMBL" id="KAJ3478345.1"/>
    </source>
</evidence>